<dbReference type="SUPFAM" id="SSF82171">
    <property type="entry name" value="DPP6 N-terminal domain-like"/>
    <property type="match status" value="1"/>
</dbReference>
<keyword evidence="2" id="KW-1185">Reference proteome</keyword>
<dbReference type="Proteomes" id="UP001175226">
    <property type="component" value="Unassembled WGS sequence"/>
</dbReference>
<evidence type="ECO:0000313" key="1">
    <source>
        <dbReference type="EMBL" id="KAK0431484.1"/>
    </source>
</evidence>
<name>A0AA39IYG8_9AGAR</name>
<reference evidence="1" key="1">
    <citation type="submission" date="2023-06" db="EMBL/GenBank/DDBJ databases">
        <authorList>
            <consortium name="Lawrence Berkeley National Laboratory"/>
            <person name="Ahrendt S."/>
            <person name="Sahu N."/>
            <person name="Indic B."/>
            <person name="Wong-Bajracharya J."/>
            <person name="Merenyi Z."/>
            <person name="Ke H.-M."/>
            <person name="Monk M."/>
            <person name="Kocsube S."/>
            <person name="Drula E."/>
            <person name="Lipzen A."/>
            <person name="Balint B."/>
            <person name="Henrissat B."/>
            <person name="Andreopoulos B."/>
            <person name="Martin F.M."/>
            <person name="Harder C.B."/>
            <person name="Rigling D."/>
            <person name="Ford K.L."/>
            <person name="Foster G.D."/>
            <person name="Pangilinan J."/>
            <person name="Papanicolaou A."/>
            <person name="Barry K."/>
            <person name="LaButti K."/>
            <person name="Viragh M."/>
            <person name="Koriabine M."/>
            <person name="Yan M."/>
            <person name="Riley R."/>
            <person name="Champramary S."/>
            <person name="Plett K.L."/>
            <person name="Tsai I.J."/>
            <person name="Slot J."/>
            <person name="Sipos G."/>
            <person name="Plett J."/>
            <person name="Nagy L.G."/>
            <person name="Grigoriev I.V."/>
        </authorList>
    </citation>
    <scope>NUCLEOTIDE SEQUENCE</scope>
    <source>
        <strain evidence="1">FPL87.14</strain>
    </source>
</reference>
<accession>A0AA39IYG8</accession>
<dbReference type="InterPro" id="IPR015943">
    <property type="entry name" value="WD40/YVTN_repeat-like_dom_sf"/>
</dbReference>
<proteinExistence type="predicted"/>
<evidence type="ECO:0008006" key="3">
    <source>
        <dbReference type="Google" id="ProtNLM"/>
    </source>
</evidence>
<gene>
    <name evidence="1" type="ORF">EV421DRAFT_1911820</name>
</gene>
<dbReference type="Gene3D" id="2.130.10.10">
    <property type="entry name" value="YVTN repeat-like/Quinoprotein amine dehydrogenase"/>
    <property type="match status" value="1"/>
</dbReference>
<sequence>MDTWFPGSRPVAQGEVFEETQSLQLSQPYKPMRQHHPLRSREFSDPSQLYLDPGLYPQSNFLWSNVRKLTEIHLPVLSDHSNPPRYVLRHQEGNLHQHRSLDVSRKIANAAITGAKDILGIDDPAEGVALEVLSVQRQVAFAEEGKVVVCGSDHGKVYVFNHRTGGKIDELHVDREDWVQTLTTVSLNEKPCILAARSRELEGRAHIFIWEKGGKTSTTIPNLLNFGRLILAFMILATWMLHLSEPSGSNTSDS</sequence>
<protein>
    <recommendedName>
        <fullName evidence="3">WD40 repeat-like protein</fullName>
    </recommendedName>
</protein>
<comment type="caution">
    <text evidence="1">The sequence shown here is derived from an EMBL/GenBank/DDBJ whole genome shotgun (WGS) entry which is preliminary data.</text>
</comment>
<organism evidence="1 2">
    <name type="scientific">Armillaria borealis</name>
    <dbReference type="NCBI Taxonomy" id="47425"/>
    <lineage>
        <taxon>Eukaryota</taxon>
        <taxon>Fungi</taxon>
        <taxon>Dikarya</taxon>
        <taxon>Basidiomycota</taxon>
        <taxon>Agaricomycotina</taxon>
        <taxon>Agaricomycetes</taxon>
        <taxon>Agaricomycetidae</taxon>
        <taxon>Agaricales</taxon>
        <taxon>Marasmiineae</taxon>
        <taxon>Physalacriaceae</taxon>
        <taxon>Armillaria</taxon>
    </lineage>
</organism>
<evidence type="ECO:0000313" key="2">
    <source>
        <dbReference type="Proteomes" id="UP001175226"/>
    </source>
</evidence>
<dbReference type="EMBL" id="JAUEPT010000113">
    <property type="protein sequence ID" value="KAK0431484.1"/>
    <property type="molecule type" value="Genomic_DNA"/>
</dbReference>
<dbReference type="AlphaFoldDB" id="A0AA39IYG8"/>